<proteinExistence type="predicted"/>
<accession>A0A0F7ZNA8</accession>
<dbReference type="EMBL" id="KQ030535">
    <property type="protein sequence ID" value="KJZ73425.1"/>
    <property type="molecule type" value="Genomic_DNA"/>
</dbReference>
<name>A0A0F7ZNA8_9HYPO</name>
<protein>
    <submittedName>
        <fullName evidence="2">Uncharacterized protein</fullName>
    </submittedName>
</protein>
<evidence type="ECO:0000313" key="2">
    <source>
        <dbReference type="EMBL" id="KJZ73425.1"/>
    </source>
</evidence>
<reference evidence="2 3" key="1">
    <citation type="journal article" date="2014" name="Genome Biol. Evol.">
        <title>Comparative genomics and transcriptomics analyses reveal divergent lifestyle features of nematode endoparasitic fungus Hirsutella minnesotensis.</title>
        <authorList>
            <person name="Lai Y."/>
            <person name="Liu K."/>
            <person name="Zhang X."/>
            <person name="Zhang X."/>
            <person name="Li K."/>
            <person name="Wang N."/>
            <person name="Shu C."/>
            <person name="Wu Y."/>
            <person name="Wang C."/>
            <person name="Bushley K.E."/>
            <person name="Xiang M."/>
            <person name="Liu X."/>
        </authorList>
    </citation>
    <scope>NUCLEOTIDE SEQUENCE [LARGE SCALE GENOMIC DNA]</scope>
    <source>
        <strain evidence="2 3">3608</strain>
    </source>
</reference>
<dbReference type="AlphaFoldDB" id="A0A0F7ZNA8"/>
<keyword evidence="1" id="KW-0732">Signal</keyword>
<sequence length="162" mass="18127">MKLLSCLSLFAAGSALAAEPSSECPGAVNYDPSTYTGQYTEEACDQACEEKYQSDSDFCSGFKDAQSRGQPLQYIAVKFHQIQQLICEVPKTGHTDIQQLEYAFNLCERLRAANEKYNHDRGMVYRHYLKSVEKDDRLFACEEAKPEFGSSEGANYTTTLSS</sequence>
<organism evidence="2 3">
    <name type="scientific">Hirsutella minnesotensis 3608</name>
    <dbReference type="NCBI Taxonomy" id="1043627"/>
    <lineage>
        <taxon>Eukaryota</taxon>
        <taxon>Fungi</taxon>
        <taxon>Dikarya</taxon>
        <taxon>Ascomycota</taxon>
        <taxon>Pezizomycotina</taxon>
        <taxon>Sordariomycetes</taxon>
        <taxon>Hypocreomycetidae</taxon>
        <taxon>Hypocreales</taxon>
        <taxon>Ophiocordycipitaceae</taxon>
        <taxon>Hirsutella</taxon>
    </lineage>
</organism>
<feature type="signal peptide" evidence="1">
    <location>
        <begin position="1"/>
        <end position="17"/>
    </location>
</feature>
<dbReference type="Proteomes" id="UP000054481">
    <property type="component" value="Unassembled WGS sequence"/>
</dbReference>
<feature type="chain" id="PRO_5002526407" evidence="1">
    <location>
        <begin position="18"/>
        <end position="162"/>
    </location>
</feature>
<evidence type="ECO:0000256" key="1">
    <source>
        <dbReference type="SAM" id="SignalP"/>
    </source>
</evidence>
<evidence type="ECO:0000313" key="3">
    <source>
        <dbReference type="Proteomes" id="UP000054481"/>
    </source>
</evidence>
<keyword evidence="3" id="KW-1185">Reference proteome</keyword>
<gene>
    <name evidence="2" type="ORF">HIM_07219</name>
</gene>